<feature type="compositionally biased region" description="Low complexity" evidence="10">
    <location>
        <begin position="730"/>
        <end position="757"/>
    </location>
</feature>
<keyword evidence="3 9" id="KW-0963">Cytoplasm</keyword>
<gene>
    <name evidence="9 12" type="primary">pnp</name>
    <name evidence="12" type="ORF">H9850_05390</name>
</gene>
<dbReference type="FunFam" id="3.30.1370.10:FF:000001">
    <property type="entry name" value="Polyribonucleotide nucleotidyltransferase"/>
    <property type="match status" value="1"/>
</dbReference>
<comment type="function">
    <text evidence="9">Involved in mRNA degradation. Catalyzes the phosphorolysis of single-stranded polyribonucleotides processively in the 3'- to 5'-direction.</text>
</comment>
<dbReference type="Proteomes" id="UP000886829">
    <property type="component" value="Unassembled WGS sequence"/>
</dbReference>
<dbReference type="InterPro" id="IPR012340">
    <property type="entry name" value="NA-bd_OB-fold"/>
</dbReference>
<dbReference type="PROSITE" id="PS50126">
    <property type="entry name" value="S1"/>
    <property type="match status" value="1"/>
</dbReference>
<evidence type="ECO:0000256" key="5">
    <source>
        <dbReference type="ARBA" id="ARBA00022695"/>
    </source>
</evidence>
<dbReference type="InterPro" id="IPR036612">
    <property type="entry name" value="KH_dom_type_1_sf"/>
</dbReference>
<organism evidence="12 13">
    <name type="scientific">Candidatus Anaerobiospirillum pullistercoris</name>
    <dbReference type="NCBI Taxonomy" id="2838452"/>
    <lineage>
        <taxon>Bacteria</taxon>
        <taxon>Pseudomonadati</taxon>
        <taxon>Pseudomonadota</taxon>
        <taxon>Gammaproteobacteria</taxon>
        <taxon>Aeromonadales</taxon>
        <taxon>Succinivibrionaceae</taxon>
        <taxon>Anaerobiospirillum</taxon>
    </lineage>
</organism>
<keyword evidence="4 9" id="KW-0808">Transferase</keyword>
<dbReference type="HAMAP" id="MF_01595">
    <property type="entry name" value="PNPase"/>
    <property type="match status" value="1"/>
</dbReference>
<comment type="cofactor">
    <cofactor evidence="9">
        <name>Mg(2+)</name>
        <dbReference type="ChEBI" id="CHEBI:18420"/>
    </cofactor>
</comment>
<dbReference type="Pfam" id="PF03726">
    <property type="entry name" value="PNPase"/>
    <property type="match status" value="1"/>
</dbReference>
<dbReference type="GO" id="GO:0005829">
    <property type="term" value="C:cytosol"/>
    <property type="evidence" value="ECO:0007669"/>
    <property type="project" value="TreeGrafter"/>
</dbReference>
<evidence type="ECO:0000256" key="7">
    <source>
        <dbReference type="ARBA" id="ARBA00022842"/>
    </source>
</evidence>
<dbReference type="InterPro" id="IPR003029">
    <property type="entry name" value="S1_domain"/>
</dbReference>
<dbReference type="GO" id="GO:0004654">
    <property type="term" value="F:polyribonucleotide nucleotidyltransferase activity"/>
    <property type="evidence" value="ECO:0007669"/>
    <property type="project" value="UniProtKB-UniRule"/>
</dbReference>
<reference evidence="12" key="2">
    <citation type="submission" date="2021-04" db="EMBL/GenBank/DDBJ databases">
        <authorList>
            <person name="Gilroy R."/>
        </authorList>
    </citation>
    <scope>NUCLEOTIDE SEQUENCE</scope>
    <source>
        <strain evidence="12">USASDec5-558</strain>
    </source>
</reference>
<dbReference type="Pfam" id="PF00575">
    <property type="entry name" value="S1"/>
    <property type="match status" value="1"/>
</dbReference>
<dbReference type="FunFam" id="3.30.230.70:FF:000002">
    <property type="entry name" value="Polyribonucleotide nucleotidyltransferase"/>
    <property type="match status" value="1"/>
</dbReference>
<dbReference type="PIRSF" id="PIRSF005499">
    <property type="entry name" value="PNPase"/>
    <property type="match status" value="1"/>
</dbReference>
<dbReference type="InterPro" id="IPR020568">
    <property type="entry name" value="Ribosomal_Su5_D2-typ_SF"/>
</dbReference>
<accession>A0A9D2B0D3</accession>
<evidence type="ECO:0000256" key="2">
    <source>
        <dbReference type="ARBA" id="ARBA00007404"/>
    </source>
</evidence>
<evidence type="ECO:0000256" key="4">
    <source>
        <dbReference type="ARBA" id="ARBA00022679"/>
    </source>
</evidence>
<dbReference type="SUPFAM" id="SSF54791">
    <property type="entry name" value="Eukaryotic type KH-domain (KH-domain type I)"/>
    <property type="match status" value="1"/>
</dbReference>
<dbReference type="InterPro" id="IPR036345">
    <property type="entry name" value="ExoRNase_PH_dom2_sf"/>
</dbReference>
<dbReference type="AlphaFoldDB" id="A0A9D2B0D3"/>
<dbReference type="NCBIfam" id="NF008805">
    <property type="entry name" value="PRK11824.1"/>
    <property type="match status" value="1"/>
</dbReference>
<feature type="binding site" evidence="9">
    <location>
        <position position="520"/>
    </location>
    <ligand>
        <name>Mg(2+)</name>
        <dbReference type="ChEBI" id="CHEBI:18420"/>
    </ligand>
</feature>
<dbReference type="PROSITE" id="PS50084">
    <property type="entry name" value="KH_TYPE_1"/>
    <property type="match status" value="1"/>
</dbReference>
<dbReference type="Gene3D" id="2.40.50.140">
    <property type="entry name" value="Nucleic acid-binding proteins"/>
    <property type="match status" value="1"/>
</dbReference>
<dbReference type="SMART" id="SM00316">
    <property type="entry name" value="S1"/>
    <property type="match status" value="1"/>
</dbReference>
<dbReference type="GO" id="GO:0006396">
    <property type="term" value="P:RNA processing"/>
    <property type="evidence" value="ECO:0007669"/>
    <property type="project" value="InterPro"/>
</dbReference>
<dbReference type="CDD" id="cd11363">
    <property type="entry name" value="RNase_PH_PNPase_1"/>
    <property type="match status" value="1"/>
</dbReference>
<dbReference type="SUPFAM" id="SSF50249">
    <property type="entry name" value="Nucleic acid-binding proteins"/>
    <property type="match status" value="1"/>
</dbReference>
<dbReference type="InterPro" id="IPR012162">
    <property type="entry name" value="PNPase"/>
</dbReference>
<reference evidence="12" key="1">
    <citation type="journal article" date="2021" name="PeerJ">
        <title>Extensive microbial diversity within the chicken gut microbiome revealed by metagenomics and culture.</title>
        <authorList>
            <person name="Gilroy R."/>
            <person name="Ravi A."/>
            <person name="Getino M."/>
            <person name="Pursley I."/>
            <person name="Horton D.L."/>
            <person name="Alikhan N.F."/>
            <person name="Baker D."/>
            <person name="Gharbi K."/>
            <person name="Hall N."/>
            <person name="Watson M."/>
            <person name="Adriaenssens E.M."/>
            <person name="Foster-Nyarko E."/>
            <person name="Jarju S."/>
            <person name="Secka A."/>
            <person name="Antonio M."/>
            <person name="Oren A."/>
            <person name="Chaudhuri R.R."/>
            <person name="La Ragione R."/>
            <person name="Hildebrand F."/>
            <person name="Pallen M.J."/>
        </authorList>
    </citation>
    <scope>NUCLEOTIDE SEQUENCE</scope>
    <source>
        <strain evidence="12">USASDec5-558</strain>
    </source>
</reference>
<dbReference type="NCBIfam" id="TIGR03591">
    <property type="entry name" value="polynuc_phos"/>
    <property type="match status" value="1"/>
</dbReference>
<dbReference type="SUPFAM" id="SSF55666">
    <property type="entry name" value="Ribonuclease PH domain 2-like"/>
    <property type="match status" value="2"/>
</dbReference>
<sequence>MVAGLAEQIWKSSVSADFSDWRLFVNLQPITRTFKYGRHTITLETGAIGRQADSAVIASMDDTTVLATVVCDKKQPDESRDFFPLTVNYQERAYAAGKIPVSFFRREGRASEGETLISRLIDRPMRPLFPDAFYNDVQVVVTVMSANPEIPTDIISIIASSAALATSGLPWNGPLGAARVGYIDNQYVLNPITSEIARSDLDLVVSGTSKAVVMVESEANILPEDVMLGAVMYGHEQQQVVIKEIEAFKAQVNRPMWDWQPAPVDEELVKTVQDMAREDVGEAFRIVDKLERFGRLDAIKADVTAKVTAMKEEWADKEIKIANILFELERNIVRERILSGEKRIDGRTLRMIRPITVATGILPRVHGSALFTRGETQAIATCTLGSERDAQTLEDMSGTRTDRFILHYNFPPYCVGETGLIGSPKRREIGHGRLAKRALRAVLPPLEQFPYTIRVVSEITESNGSSSMASVCGGSLALFAAGVPCKSAVAGIAMGLVKEDDRVAILTDIMGDEDHLGDMDFKVAGTAEGVTALQMDIKTDGITREIMQQALTDAHAARMHLLKIMSEAMPAPEKELSPFAPRMVKINIPADKVKDVIGKGGANIRGIQADTNTQIDLSDDGTVSIAAASEADAKAAIRKIRELTADVEVGCDYTGTVVRITDFGAFVNILPGRDGLVHVSQIADERVANVSDYLRVGDVVRVRVLDIDQSNGRIRLSIRACLQDQKNAEPEVQAPQEEPEAQVQAQAEAPAAEPVPADEGPYAHSPRGRDE</sequence>
<dbReference type="Gene3D" id="3.30.1370.10">
    <property type="entry name" value="K Homology domain, type 1"/>
    <property type="match status" value="1"/>
</dbReference>
<dbReference type="Gene3D" id="3.30.230.70">
    <property type="entry name" value="GHMP Kinase, N-terminal domain"/>
    <property type="match status" value="2"/>
</dbReference>
<keyword evidence="6 9" id="KW-0479">Metal-binding</keyword>
<dbReference type="Pfam" id="PF01138">
    <property type="entry name" value="RNase_PH"/>
    <property type="match status" value="2"/>
</dbReference>
<evidence type="ECO:0000259" key="11">
    <source>
        <dbReference type="PROSITE" id="PS50126"/>
    </source>
</evidence>
<feature type="region of interest" description="Disordered" evidence="10">
    <location>
        <begin position="725"/>
        <end position="771"/>
    </location>
</feature>
<dbReference type="CDD" id="cd11364">
    <property type="entry name" value="RNase_PH_PNPase_2"/>
    <property type="match status" value="1"/>
</dbReference>
<dbReference type="FunFam" id="3.30.230.70:FF:000001">
    <property type="entry name" value="Polyribonucleotide nucleotidyltransferase"/>
    <property type="match status" value="1"/>
</dbReference>
<feature type="binding site" evidence="9">
    <location>
        <position position="514"/>
    </location>
    <ligand>
        <name>Mg(2+)</name>
        <dbReference type="ChEBI" id="CHEBI:18420"/>
    </ligand>
</feature>
<evidence type="ECO:0000313" key="13">
    <source>
        <dbReference type="Proteomes" id="UP000886829"/>
    </source>
</evidence>
<dbReference type="PANTHER" id="PTHR11252:SF0">
    <property type="entry name" value="POLYRIBONUCLEOTIDE NUCLEOTIDYLTRANSFERASE 1, MITOCHONDRIAL"/>
    <property type="match status" value="1"/>
</dbReference>
<comment type="subcellular location">
    <subcellularLocation>
        <location evidence="1 9">Cytoplasm</location>
    </subcellularLocation>
</comment>
<dbReference type="PANTHER" id="PTHR11252">
    <property type="entry name" value="POLYRIBONUCLEOTIDE NUCLEOTIDYLTRANSFERASE"/>
    <property type="match status" value="1"/>
</dbReference>
<dbReference type="Pfam" id="PF00013">
    <property type="entry name" value="KH_1"/>
    <property type="match status" value="1"/>
</dbReference>
<comment type="catalytic activity">
    <reaction evidence="9">
        <text>RNA(n+1) + phosphate = RNA(n) + a ribonucleoside 5'-diphosphate</text>
        <dbReference type="Rhea" id="RHEA:22096"/>
        <dbReference type="Rhea" id="RHEA-COMP:14527"/>
        <dbReference type="Rhea" id="RHEA-COMP:17342"/>
        <dbReference type="ChEBI" id="CHEBI:43474"/>
        <dbReference type="ChEBI" id="CHEBI:57930"/>
        <dbReference type="ChEBI" id="CHEBI:140395"/>
        <dbReference type="EC" id="2.7.7.8"/>
    </reaction>
</comment>
<dbReference type="InterPro" id="IPR004088">
    <property type="entry name" value="KH_dom_type_1"/>
</dbReference>
<dbReference type="EMBL" id="DXEV01000102">
    <property type="protein sequence ID" value="HIX56887.1"/>
    <property type="molecule type" value="Genomic_DNA"/>
</dbReference>
<comment type="subunit">
    <text evidence="9">Component of the RNA degradosome, which is a multiprotein complex involved in RNA processing and mRNA degradation.</text>
</comment>
<evidence type="ECO:0000256" key="3">
    <source>
        <dbReference type="ARBA" id="ARBA00022490"/>
    </source>
</evidence>
<dbReference type="Pfam" id="PF03725">
    <property type="entry name" value="RNase_PH_C"/>
    <property type="match status" value="1"/>
</dbReference>
<protein>
    <recommendedName>
        <fullName evidence="9">Polyribonucleotide nucleotidyltransferase</fullName>
        <ecNumber evidence="9">2.7.7.8</ecNumber>
    </recommendedName>
    <alternativeName>
        <fullName evidence="9">Polynucleotide phosphorylase</fullName>
        <shortName evidence="9">PNPase</shortName>
    </alternativeName>
</protein>
<dbReference type="InterPro" id="IPR001247">
    <property type="entry name" value="ExoRNase_PH_dom1"/>
</dbReference>
<dbReference type="GO" id="GO:0003723">
    <property type="term" value="F:RNA binding"/>
    <property type="evidence" value="ECO:0007669"/>
    <property type="project" value="UniProtKB-UniRule"/>
</dbReference>
<dbReference type="InterPro" id="IPR027408">
    <property type="entry name" value="PNPase/RNase_PH_dom_sf"/>
</dbReference>
<dbReference type="FunFam" id="2.40.50.140:FF:000023">
    <property type="entry name" value="Polyribonucleotide nucleotidyltransferase"/>
    <property type="match status" value="1"/>
</dbReference>
<proteinExistence type="inferred from homology"/>
<evidence type="ECO:0000313" key="12">
    <source>
        <dbReference type="EMBL" id="HIX56887.1"/>
    </source>
</evidence>
<dbReference type="SMART" id="SM00322">
    <property type="entry name" value="KH"/>
    <property type="match status" value="1"/>
</dbReference>
<comment type="similarity">
    <text evidence="2 9">Belongs to the polyribonucleotide nucleotidyltransferase family.</text>
</comment>
<keyword evidence="7 9" id="KW-0460">Magnesium</keyword>
<dbReference type="CDD" id="cd02393">
    <property type="entry name" value="KH-I_PNPase"/>
    <property type="match status" value="1"/>
</dbReference>
<keyword evidence="8 9" id="KW-0694">RNA-binding</keyword>
<dbReference type="GO" id="GO:0000175">
    <property type="term" value="F:3'-5'-RNA exonuclease activity"/>
    <property type="evidence" value="ECO:0007669"/>
    <property type="project" value="TreeGrafter"/>
</dbReference>
<evidence type="ECO:0000256" key="10">
    <source>
        <dbReference type="SAM" id="MobiDB-lite"/>
    </source>
</evidence>
<dbReference type="InterPro" id="IPR004087">
    <property type="entry name" value="KH_dom"/>
</dbReference>
<dbReference type="EC" id="2.7.7.8" evidence="9"/>
<dbReference type="SUPFAM" id="SSF54211">
    <property type="entry name" value="Ribosomal protein S5 domain 2-like"/>
    <property type="match status" value="2"/>
</dbReference>
<evidence type="ECO:0000256" key="1">
    <source>
        <dbReference type="ARBA" id="ARBA00004496"/>
    </source>
</evidence>
<feature type="domain" description="S1 motif" evidence="11">
    <location>
        <begin position="650"/>
        <end position="719"/>
    </location>
</feature>
<keyword evidence="5 9" id="KW-0548">Nucleotidyltransferase</keyword>
<evidence type="ECO:0000256" key="8">
    <source>
        <dbReference type="ARBA" id="ARBA00022884"/>
    </source>
</evidence>
<evidence type="ECO:0000256" key="9">
    <source>
        <dbReference type="HAMAP-Rule" id="MF_01595"/>
    </source>
</evidence>
<name>A0A9D2B0D3_9GAMM</name>
<comment type="caution">
    <text evidence="12">The sequence shown here is derived from an EMBL/GenBank/DDBJ whole genome shotgun (WGS) entry which is preliminary data.</text>
</comment>
<dbReference type="SUPFAM" id="SSF46915">
    <property type="entry name" value="Polynucleotide phosphorylase/guanosine pentaphosphate synthase (PNPase/GPSI), domain 3"/>
    <property type="match status" value="1"/>
</dbReference>
<dbReference type="InterPro" id="IPR036456">
    <property type="entry name" value="PNPase_PH_RNA-bd_sf"/>
</dbReference>
<dbReference type="InterPro" id="IPR015848">
    <property type="entry name" value="PNPase_PH_RNA-bd_bac/org-type"/>
</dbReference>
<evidence type="ECO:0000256" key="6">
    <source>
        <dbReference type="ARBA" id="ARBA00022723"/>
    </source>
</evidence>
<dbReference type="InterPro" id="IPR015847">
    <property type="entry name" value="ExoRNase_PH_dom2"/>
</dbReference>
<dbReference type="GO" id="GO:0006402">
    <property type="term" value="P:mRNA catabolic process"/>
    <property type="evidence" value="ECO:0007669"/>
    <property type="project" value="UniProtKB-UniRule"/>
</dbReference>
<dbReference type="GO" id="GO:0000287">
    <property type="term" value="F:magnesium ion binding"/>
    <property type="evidence" value="ECO:0007669"/>
    <property type="project" value="UniProtKB-UniRule"/>
</dbReference>